<dbReference type="KEGG" id="asoc:CB4_02371"/>
<dbReference type="RefSeq" id="WP_157737947.1">
    <property type="nucleotide sequence ID" value="NZ_AP017312.1"/>
</dbReference>
<evidence type="ECO:0000256" key="1">
    <source>
        <dbReference type="ARBA" id="ARBA00093462"/>
    </source>
</evidence>
<protein>
    <submittedName>
        <fullName evidence="4">Replication initiation and membrane attachment</fullName>
    </submittedName>
</protein>
<gene>
    <name evidence="4" type="ORF">CB4_02371</name>
</gene>
<dbReference type="InterPro" id="IPR006343">
    <property type="entry name" value="DnaB/C_C"/>
</dbReference>
<proteinExistence type="inferred from homology"/>
<dbReference type="Proteomes" id="UP000217696">
    <property type="component" value="Chromosome"/>
</dbReference>
<evidence type="ECO:0000256" key="2">
    <source>
        <dbReference type="SAM" id="MobiDB-lite"/>
    </source>
</evidence>
<evidence type="ECO:0000313" key="4">
    <source>
        <dbReference type="EMBL" id="BAU28197.1"/>
    </source>
</evidence>
<name>A0A0U5AWT5_9BACL</name>
<feature type="compositionally biased region" description="Low complexity" evidence="2">
    <location>
        <begin position="149"/>
        <end position="180"/>
    </location>
</feature>
<dbReference type="Gene3D" id="1.10.10.630">
    <property type="entry name" value="DnaD domain-like"/>
    <property type="match status" value="1"/>
</dbReference>
<accession>A0A0U5AWT5</accession>
<comment type="similarity">
    <text evidence="1">Belongs to the DnaB/DnaD family.</text>
</comment>
<dbReference type="Pfam" id="PF07261">
    <property type="entry name" value="DnaB_2"/>
    <property type="match status" value="1"/>
</dbReference>
<keyword evidence="5" id="KW-1185">Reference proteome</keyword>
<dbReference type="NCBIfam" id="TIGR01446">
    <property type="entry name" value="DnaD_dom"/>
    <property type="match status" value="1"/>
</dbReference>
<evidence type="ECO:0000259" key="3">
    <source>
        <dbReference type="Pfam" id="PF07261"/>
    </source>
</evidence>
<sequence length="310" mass="35780">MSKTVEEVGRMSFTGNIIPANWLKTLRHDSGKPNMVAIMVLSEIVYWYRPMEIRDESTGELQKPQKKFKADKLQRSYQSFADQFGFSKRQVKESMDFLEKTGVITREFRTITEAGTVLNNVLYIDINVEMLKAVTYQTEESPSPECTTLPHSNVPPSHVSLSPSPTFERGTNTEITTETTTKSKREEEEDDPFRFYQENIMLNIKPFVAEEISYWIDSGKFDKPNTVIVEAMKIAVRKEAVKNKWDYANKLLMDWSDKGLRTIEVIRNEIQDMSKTYSSRKKASKQASTFDAIESMKQRIKNGEFDKDDA</sequence>
<organism evidence="4 5">
    <name type="scientific">Aneurinibacillus soli</name>
    <dbReference type="NCBI Taxonomy" id="1500254"/>
    <lineage>
        <taxon>Bacteria</taxon>
        <taxon>Bacillati</taxon>
        <taxon>Bacillota</taxon>
        <taxon>Bacilli</taxon>
        <taxon>Bacillales</taxon>
        <taxon>Paenibacillaceae</taxon>
        <taxon>Aneurinibacillus group</taxon>
        <taxon>Aneurinibacillus</taxon>
    </lineage>
</organism>
<dbReference type="EMBL" id="AP017312">
    <property type="protein sequence ID" value="BAU28197.1"/>
    <property type="molecule type" value="Genomic_DNA"/>
</dbReference>
<feature type="domain" description="DnaB/C C-terminal" evidence="3">
    <location>
        <begin position="193"/>
        <end position="267"/>
    </location>
</feature>
<dbReference type="InterPro" id="IPR034829">
    <property type="entry name" value="DnaD-like_sf"/>
</dbReference>
<dbReference type="InterPro" id="IPR053162">
    <property type="entry name" value="DnaD"/>
</dbReference>
<reference evidence="4 5" key="1">
    <citation type="submission" date="2015-12" db="EMBL/GenBank/DDBJ databases">
        <title>Genome sequence of Aneurinibacillus soli.</title>
        <authorList>
            <person name="Lee J.S."/>
            <person name="Lee K.C."/>
            <person name="Kim K.K."/>
            <person name="Lee B.W."/>
        </authorList>
    </citation>
    <scope>NUCLEOTIDE SEQUENCE [LARGE SCALE GENOMIC DNA]</scope>
    <source>
        <strain evidence="4 5">CB4</strain>
    </source>
</reference>
<dbReference type="PANTHER" id="PTHR37293">
    <property type="entry name" value="PHAGE REPLICATION PROTEIN-RELATED"/>
    <property type="match status" value="1"/>
</dbReference>
<dbReference type="SUPFAM" id="SSF158499">
    <property type="entry name" value="DnaD domain-like"/>
    <property type="match status" value="1"/>
</dbReference>
<evidence type="ECO:0000313" key="5">
    <source>
        <dbReference type="Proteomes" id="UP000217696"/>
    </source>
</evidence>
<dbReference type="PANTHER" id="PTHR37293:SF5">
    <property type="entry name" value="DNA REPLICATION PROTEIN"/>
    <property type="match status" value="1"/>
</dbReference>
<dbReference type="AlphaFoldDB" id="A0A0U5AWT5"/>
<feature type="region of interest" description="Disordered" evidence="2">
    <location>
        <begin position="142"/>
        <end position="190"/>
    </location>
</feature>